<keyword evidence="2" id="KW-0067">ATP-binding</keyword>
<dbReference type="Gene3D" id="3.40.50.300">
    <property type="entry name" value="P-loop containing nucleotide triphosphate hydrolases"/>
    <property type="match status" value="1"/>
</dbReference>
<dbReference type="InterPro" id="IPR050445">
    <property type="entry name" value="Bact_polysacc_biosynth/exp"/>
</dbReference>
<evidence type="ECO:0000313" key="4">
    <source>
        <dbReference type="EMBL" id="ANW00276.1"/>
    </source>
</evidence>
<gene>
    <name evidence="4" type="ORF">LMTR13_08935</name>
</gene>
<dbReference type="CDD" id="cd05387">
    <property type="entry name" value="BY-kinase"/>
    <property type="match status" value="1"/>
</dbReference>
<name>A0A1B1UC59_9BRAD</name>
<feature type="region of interest" description="Disordered" evidence="3">
    <location>
        <begin position="48"/>
        <end position="67"/>
    </location>
</feature>
<dbReference type="SUPFAM" id="SSF52540">
    <property type="entry name" value="P-loop containing nucleoside triphosphate hydrolases"/>
    <property type="match status" value="1"/>
</dbReference>
<evidence type="ECO:0008006" key="6">
    <source>
        <dbReference type="Google" id="ProtNLM"/>
    </source>
</evidence>
<reference evidence="4 5" key="1">
    <citation type="submission" date="2016-07" db="EMBL/GenBank/DDBJ databases">
        <title>Complete genome sequence of Bradyrhizobium icense LMTR 13T, a potential inoculant strain isolated from lima bean (Phaseolus lunatus) in Peru.</title>
        <authorList>
            <person name="Ormeno-Orrillo E."/>
            <person name="Duran D."/>
            <person name="Rogel M.A."/>
            <person name="Rey L."/>
            <person name="Imperial J."/>
            <person name="Ruiz-Argueso T."/>
            <person name="Martinez-Romero E."/>
        </authorList>
    </citation>
    <scope>NUCLEOTIDE SEQUENCE [LARGE SCALE GENOMIC DNA]</scope>
    <source>
        <strain evidence="4 5">LMTR 13</strain>
    </source>
</reference>
<dbReference type="EMBL" id="CP016428">
    <property type="protein sequence ID" value="ANW00276.1"/>
    <property type="molecule type" value="Genomic_DNA"/>
</dbReference>
<keyword evidence="1" id="KW-0547">Nucleotide-binding</keyword>
<sequence>MKQVLDSIRKYKPFIVKMIVAGVLLAVAASILMSRSYTATTQLAVNVRNPGPPDAAGSSGEAPSAGNEDTAIDTHITVLLSDAYLLRLLPPLRELDAARYDNVGPPPWTKRVRALFRPAWSKIRTLLAITEHPDGEALAALRGRLMVGRERRSRIISVLFTDRDPKRAAEVANLIARSYVDELARQKQTNEANTLNAVAVVQRELSKIKTELDASRLGQSSPSRIAALEWQMTTLAQQFEMLLRRRQEVIAKGLAIESEVSVVAHASPPELPTSLNPLFLIPPTTIAFALFACLIAVVRNRFDRTLHTEPEVVEALRIPCAGLIPSIPRGLSRKPLEILKQPATEYMRSIRSMVVSLLASDPTTPRSQQIALVTSSARGEGKTAISWSLGYCAAQLGRRVLLLDLGHVFRRPGDDTTDLFGMLAHDQPPAHAIQHIQELGIDYLPAGFSDGNRHWMLASPKVSSLLEQLRDAYDFVVIDAPALQEAPEVGLLVRWTDHVLLAVRAGRTNRDIAQTNLQLLARAEHSNVEAKFWSVLVRRHPSEHDHLDVKKHRVSALISRYRQLGAAVRRWIRIKPAIDVAGPAQPNVKPQDKFSKRPRNA</sequence>
<dbReference type="STRING" id="1274631.LMTR13_08935"/>
<dbReference type="Proteomes" id="UP000092839">
    <property type="component" value="Chromosome"/>
</dbReference>
<evidence type="ECO:0000313" key="5">
    <source>
        <dbReference type="Proteomes" id="UP000092839"/>
    </source>
</evidence>
<dbReference type="PANTHER" id="PTHR32309">
    <property type="entry name" value="TYROSINE-PROTEIN KINASE"/>
    <property type="match status" value="1"/>
</dbReference>
<keyword evidence="5" id="KW-1185">Reference proteome</keyword>
<protein>
    <recommendedName>
        <fullName evidence="6">CobQ/CobB/MinD/ParA nucleotide binding domain-containing protein</fullName>
    </recommendedName>
</protein>
<accession>A0A1B1UC59</accession>
<evidence type="ECO:0000256" key="3">
    <source>
        <dbReference type="SAM" id="MobiDB-lite"/>
    </source>
</evidence>
<feature type="compositionally biased region" description="Low complexity" evidence="3">
    <location>
        <begin position="54"/>
        <end position="66"/>
    </location>
</feature>
<dbReference type="GO" id="GO:0004713">
    <property type="term" value="F:protein tyrosine kinase activity"/>
    <property type="evidence" value="ECO:0007669"/>
    <property type="project" value="TreeGrafter"/>
</dbReference>
<dbReference type="InterPro" id="IPR005702">
    <property type="entry name" value="Wzc-like_C"/>
</dbReference>
<dbReference type="PANTHER" id="PTHR32309:SF13">
    <property type="entry name" value="FERRIC ENTEROBACTIN TRANSPORT PROTEIN FEPE"/>
    <property type="match status" value="1"/>
</dbReference>
<feature type="region of interest" description="Disordered" evidence="3">
    <location>
        <begin position="582"/>
        <end position="601"/>
    </location>
</feature>
<evidence type="ECO:0000256" key="2">
    <source>
        <dbReference type="ARBA" id="ARBA00022840"/>
    </source>
</evidence>
<dbReference type="InterPro" id="IPR027417">
    <property type="entry name" value="P-loop_NTPase"/>
</dbReference>
<proteinExistence type="predicted"/>
<organism evidence="4 5">
    <name type="scientific">Bradyrhizobium icense</name>
    <dbReference type="NCBI Taxonomy" id="1274631"/>
    <lineage>
        <taxon>Bacteria</taxon>
        <taxon>Pseudomonadati</taxon>
        <taxon>Pseudomonadota</taxon>
        <taxon>Alphaproteobacteria</taxon>
        <taxon>Hyphomicrobiales</taxon>
        <taxon>Nitrobacteraceae</taxon>
        <taxon>Bradyrhizobium</taxon>
    </lineage>
</organism>
<dbReference type="GO" id="GO:0005886">
    <property type="term" value="C:plasma membrane"/>
    <property type="evidence" value="ECO:0007669"/>
    <property type="project" value="TreeGrafter"/>
</dbReference>
<dbReference type="KEGG" id="bic:LMTR13_08935"/>
<evidence type="ECO:0000256" key="1">
    <source>
        <dbReference type="ARBA" id="ARBA00022741"/>
    </source>
</evidence>
<dbReference type="AlphaFoldDB" id="A0A1B1UC59"/>